<accession>B4IC64</accession>
<evidence type="ECO:0000256" key="5">
    <source>
        <dbReference type="ARBA" id="ARBA00022833"/>
    </source>
</evidence>
<evidence type="ECO:0000256" key="8">
    <source>
        <dbReference type="ARBA" id="ARBA00040151"/>
    </source>
</evidence>
<feature type="domain" description="RING-CH-type" evidence="13">
    <location>
        <begin position="15"/>
        <end position="83"/>
    </location>
</feature>
<feature type="transmembrane region" description="Helical" evidence="12">
    <location>
        <begin position="211"/>
        <end position="229"/>
    </location>
</feature>
<proteinExistence type="predicted"/>
<dbReference type="OrthoDB" id="5817083at2759"/>
<dbReference type="Proteomes" id="UP000001292">
    <property type="component" value="Unassembled WGS sequence"/>
</dbReference>
<evidence type="ECO:0000256" key="4">
    <source>
        <dbReference type="ARBA" id="ARBA00022771"/>
    </source>
</evidence>
<evidence type="ECO:0000256" key="10">
    <source>
        <dbReference type="ARBA" id="ARBA00043185"/>
    </source>
</evidence>
<dbReference type="InterPro" id="IPR011016">
    <property type="entry name" value="Znf_RING-CH"/>
</dbReference>
<evidence type="ECO:0000256" key="11">
    <source>
        <dbReference type="ARBA" id="ARBA00043231"/>
    </source>
</evidence>
<keyword evidence="3" id="KW-0479">Metal-binding</keyword>
<dbReference type="PANTHER" id="PTHR46283">
    <property type="entry name" value="E3 UBIQUITIN-PROTEIN LIGASE MARCH5"/>
    <property type="match status" value="1"/>
</dbReference>
<keyword evidence="2 12" id="KW-0812">Transmembrane</keyword>
<dbReference type="PhylomeDB" id="B4IC64"/>
<dbReference type="AlphaFoldDB" id="B4IC64"/>
<dbReference type="SMART" id="SM00744">
    <property type="entry name" value="RINGv"/>
    <property type="match status" value="1"/>
</dbReference>
<comment type="subcellular location">
    <subcellularLocation>
        <location evidence="1">Membrane</location>
        <topology evidence="1">Multi-pass membrane protein</topology>
    </subcellularLocation>
</comment>
<keyword evidence="4" id="KW-0863">Zinc-finger</keyword>
<gene>
    <name evidence="14" type="primary">Dsec\GM10380</name>
    <name evidence="14" type="ORF">Dsec_GM10380</name>
</gene>
<feature type="transmembrane region" description="Helical" evidence="12">
    <location>
        <begin position="105"/>
        <end position="129"/>
    </location>
</feature>
<dbReference type="Pfam" id="PF12906">
    <property type="entry name" value="RINGv"/>
    <property type="match status" value="1"/>
</dbReference>
<keyword evidence="15" id="KW-1185">Reference proteome</keyword>
<evidence type="ECO:0000256" key="9">
    <source>
        <dbReference type="ARBA" id="ARBA00043044"/>
    </source>
</evidence>
<evidence type="ECO:0000256" key="12">
    <source>
        <dbReference type="SAM" id="Phobius"/>
    </source>
</evidence>
<keyword evidence="5" id="KW-0862">Zinc</keyword>
<dbReference type="GO" id="GO:0008270">
    <property type="term" value="F:zinc ion binding"/>
    <property type="evidence" value="ECO:0007669"/>
    <property type="project" value="UniProtKB-KW"/>
</dbReference>
<evidence type="ECO:0000256" key="3">
    <source>
        <dbReference type="ARBA" id="ARBA00022723"/>
    </source>
</evidence>
<evidence type="ECO:0000256" key="6">
    <source>
        <dbReference type="ARBA" id="ARBA00022989"/>
    </source>
</evidence>
<evidence type="ECO:0000256" key="1">
    <source>
        <dbReference type="ARBA" id="ARBA00004141"/>
    </source>
</evidence>
<dbReference type="KEGG" id="dse:6617157"/>
<dbReference type="OMA" id="TISMYVG"/>
<evidence type="ECO:0000259" key="13">
    <source>
        <dbReference type="PROSITE" id="PS51292"/>
    </source>
</evidence>
<dbReference type="HOGENOM" id="CLU_046472_1_1_1"/>
<dbReference type="Gene3D" id="3.30.40.10">
    <property type="entry name" value="Zinc/RING finger domain, C3HC4 (zinc finger)"/>
    <property type="match status" value="1"/>
</dbReference>
<dbReference type="InterPro" id="IPR013083">
    <property type="entry name" value="Znf_RING/FYVE/PHD"/>
</dbReference>
<feature type="transmembrane region" description="Helical" evidence="12">
    <location>
        <begin position="149"/>
        <end position="169"/>
    </location>
</feature>
<dbReference type="PROSITE" id="PS51292">
    <property type="entry name" value="ZF_RING_CH"/>
    <property type="match status" value="1"/>
</dbReference>
<dbReference type="STRING" id="7238.B4IC64"/>
<evidence type="ECO:0000313" key="14">
    <source>
        <dbReference type="EMBL" id="EDW45222.1"/>
    </source>
</evidence>
<evidence type="ECO:0000256" key="7">
    <source>
        <dbReference type="ARBA" id="ARBA00023136"/>
    </source>
</evidence>
<protein>
    <recommendedName>
        <fullName evidence="8">E3 ubiquitin-protein ligase MARCHF5</fullName>
    </recommendedName>
    <alternativeName>
        <fullName evidence="10">Membrane-associated RING finger protein 5</fullName>
    </alternativeName>
    <alternativeName>
        <fullName evidence="9">Membrane-associated RING-CH protein V</fullName>
    </alternativeName>
    <alternativeName>
        <fullName evidence="11">RING-type E3 ubiquitin transferase MARCHF5</fullName>
    </alternativeName>
</protein>
<reference evidence="14 15" key="1">
    <citation type="journal article" date="2007" name="Nature">
        <title>Evolution of genes and genomes on the Drosophila phylogeny.</title>
        <authorList>
            <consortium name="Drosophila 12 Genomes Consortium"/>
            <person name="Clark A.G."/>
            <person name="Eisen M.B."/>
            <person name="Smith D.R."/>
            <person name="Bergman C.M."/>
            <person name="Oliver B."/>
            <person name="Markow T.A."/>
            <person name="Kaufman T.C."/>
            <person name="Kellis M."/>
            <person name="Gelbart W."/>
            <person name="Iyer V.N."/>
            <person name="Pollard D.A."/>
            <person name="Sackton T.B."/>
            <person name="Larracuente A.M."/>
            <person name="Singh N.D."/>
            <person name="Abad J.P."/>
            <person name="Abt D.N."/>
            <person name="Adryan B."/>
            <person name="Aguade M."/>
            <person name="Akashi H."/>
            <person name="Anderson W.W."/>
            <person name="Aquadro C.F."/>
            <person name="Ardell D.H."/>
            <person name="Arguello R."/>
            <person name="Artieri C.G."/>
            <person name="Barbash D.A."/>
            <person name="Barker D."/>
            <person name="Barsanti P."/>
            <person name="Batterham P."/>
            <person name="Batzoglou S."/>
            <person name="Begun D."/>
            <person name="Bhutkar A."/>
            <person name="Blanco E."/>
            <person name="Bosak S.A."/>
            <person name="Bradley R.K."/>
            <person name="Brand A.D."/>
            <person name="Brent M.R."/>
            <person name="Brooks A.N."/>
            <person name="Brown R.H."/>
            <person name="Butlin R.K."/>
            <person name="Caggese C."/>
            <person name="Calvi B.R."/>
            <person name="Bernardo de Carvalho A."/>
            <person name="Caspi A."/>
            <person name="Castrezana S."/>
            <person name="Celniker S.E."/>
            <person name="Chang J.L."/>
            <person name="Chapple C."/>
            <person name="Chatterji S."/>
            <person name="Chinwalla A."/>
            <person name="Civetta A."/>
            <person name="Clifton S.W."/>
            <person name="Comeron J.M."/>
            <person name="Costello J.C."/>
            <person name="Coyne J.A."/>
            <person name="Daub J."/>
            <person name="David R.G."/>
            <person name="Delcher A.L."/>
            <person name="Delehaunty K."/>
            <person name="Do C.B."/>
            <person name="Ebling H."/>
            <person name="Edwards K."/>
            <person name="Eickbush T."/>
            <person name="Evans J.D."/>
            <person name="Filipski A."/>
            <person name="Findeiss S."/>
            <person name="Freyhult E."/>
            <person name="Fulton L."/>
            <person name="Fulton R."/>
            <person name="Garcia A.C."/>
            <person name="Gardiner A."/>
            <person name="Garfield D.A."/>
            <person name="Garvin B.E."/>
            <person name="Gibson G."/>
            <person name="Gilbert D."/>
            <person name="Gnerre S."/>
            <person name="Godfrey J."/>
            <person name="Good R."/>
            <person name="Gotea V."/>
            <person name="Gravely B."/>
            <person name="Greenberg A.J."/>
            <person name="Griffiths-Jones S."/>
            <person name="Gross S."/>
            <person name="Guigo R."/>
            <person name="Gustafson E.A."/>
            <person name="Haerty W."/>
            <person name="Hahn M.W."/>
            <person name="Halligan D.L."/>
            <person name="Halpern A.L."/>
            <person name="Halter G.M."/>
            <person name="Han M.V."/>
            <person name="Heger A."/>
            <person name="Hillier L."/>
            <person name="Hinrichs A.S."/>
            <person name="Holmes I."/>
            <person name="Hoskins R.A."/>
            <person name="Hubisz M.J."/>
            <person name="Hultmark D."/>
            <person name="Huntley M.A."/>
            <person name="Jaffe D.B."/>
            <person name="Jagadeeshan S."/>
            <person name="Jeck W.R."/>
            <person name="Johnson J."/>
            <person name="Jones C.D."/>
            <person name="Jordan W.C."/>
            <person name="Karpen G.H."/>
            <person name="Kataoka E."/>
            <person name="Keightley P.D."/>
            <person name="Kheradpour P."/>
            <person name="Kirkness E.F."/>
            <person name="Koerich L.B."/>
            <person name="Kristiansen K."/>
            <person name="Kudrna D."/>
            <person name="Kulathinal R.J."/>
            <person name="Kumar S."/>
            <person name="Kwok R."/>
            <person name="Lander E."/>
            <person name="Langley C.H."/>
            <person name="Lapoint R."/>
            <person name="Lazzaro B.P."/>
            <person name="Lee S.J."/>
            <person name="Levesque L."/>
            <person name="Li R."/>
            <person name="Lin C.F."/>
            <person name="Lin M.F."/>
            <person name="Lindblad-Toh K."/>
            <person name="Llopart A."/>
            <person name="Long M."/>
            <person name="Low L."/>
            <person name="Lozovsky E."/>
            <person name="Lu J."/>
            <person name="Luo M."/>
            <person name="Machado C.A."/>
            <person name="Makalowski W."/>
            <person name="Marzo M."/>
            <person name="Matsuda M."/>
            <person name="Matzkin L."/>
            <person name="McAllister B."/>
            <person name="McBride C.S."/>
            <person name="McKernan B."/>
            <person name="McKernan K."/>
            <person name="Mendez-Lago M."/>
            <person name="Minx P."/>
            <person name="Mollenhauer M.U."/>
            <person name="Montooth K."/>
            <person name="Mount S.M."/>
            <person name="Mu X."/>
            <person name="Myers E."/>
            <person name="Negre B."/>
            <person name="Newfeld S."/>
            <person name="Nielsen R."/>
            <person name="Noor M.A."/>
            <person name="O'Grady P."/>
            <person name="Pachter L."/>
            <person name="Papaceit M."/>
            <person name="Parisi M.J."/>
            <person name="Parisi M."/>
            <person name="Parts L."/>
            <person name="Pedersen J.S."/>
            <person name="Pesole G."/>
            <person name="Phillippy A.M."/>
            <person name="Ponting C.P."/>
            <person name="Pop M."/>
            <person name="Porcelli D."/>
            <person name="Powell J.R."/>
            <person name="Prohaska S."/>
            <person name="Pruitt K."/>
            <person name="Puig M."/>
            <person name="Quesneville H."/>
            <person name="Ram K.R."/>
            <person name="Rand D."/>
            <person name="Rasmussen M.D."/>
            <person name="Reed L.K."/>
            <person name="Reenan R."/>
            <person name="Reily A."/>
            <person name="Remington K.A."/>
            <person name="Rieger T.T."/>
            <person name="Ritchie M.G."/>
            <person name="Robin C."/>
            <person name="Rogers Y.H."/>
            <person name="Rohde C."/>
            <person name="Rozas J."/>
            <person name="Rubenfield M.J."/>
            <person name="Ruiz A."/>
            <person name="Russo S."/>
            <person name="Salzberg S.L."/>
            <person name="Sanchez-Gracia A."/>
            <person name="Saranga D.J."/>
            <person name="Sato H."/>
            <person name="Schaeffer S.W."/>
            <person name="Schatz M.C."/>
            <person name="Schlenke T."/>
            <person name="Schwartz R."/>
            <person name="Segarra C."/>
            <person name="Singh R.S."/>
            <person name="Sirot L."/>
            <person name="Sirota M."/>
            <person name="Sisneros N.B."/>
            <person name="Smith C.D."/>
            <person name="Smith T.F."/>
            <person name="Spieth J."/>
            <person name="Stage D.E."/>
            <person name="Stark A."/>
            <person name="Stephan W."/>
            <person name="Strausberg R.L."/>
            <person name="Strempel S."/>
            <person name="Sturgill D."/>
            <person name="Sutton G."/>
            <person name="Sutton G.G."/>
            <person name="Tao W."/>
            <person name="Teichmann S."/>
            <person name="Tobari Y.N."/>
            <person name="Tomimura Y."/>
            <person name="Tsolas J.M."/>
            <person name="Valente V.L."/>
            <person name="Venter E."/>
            <person name="Venter J.C."/>
            <person name="Vicario S."/>
            <person name="Vieira F.G."/>
            <person name="Vilella A.J."/>
            <person name="Villasante A."/>
            <person name="Walenz B."/>
            <person name="Wang J."/>
            <person name="Wasserman M."/>
            <person name="Watts T."/>
            <person name="Wilson D."/>
            <person name="Wilson R.K."/>
            <person name="Wing R.A."/>
            <person name="Wolfner M.F."/>
            <person name="Wong A."/>
            <person name="Wong G.K."/>
            <person name="Wu C.I."/>
            <person name="Wu G."/>
            <person name="Yamamoto D."/>
            <person name="Yang H.P."/>
            <person name="Yang S.P."/>
            <person name="Yorke J.A."/>
            <person name="Yoshida K."/>
            <person name="Zdobnov E."/>
            <person name="Zhang P."/>
            <person name="Zhang Y."/>
            <person name="Zimin A.V."/>
            <person name="Baldwin J."/>
            <person name="Abdouelleil A."/>
            <person name="Abdulkadir J."/>
            <person name="Abebe A."/>
            <person name="Abera B."/>
            <person name="Abreu J."/>
            <person name="Acer S.C."/>
            <person name="Aftuck L."/>
            <person name="Alexander A."/>
            <person name="An P."/>
            <person name="Anderson E."/>
            <person name="Anderson S."/>
            <person name="Arachi H."/>
            <person name="Azer M."/>
            <person name="Bachantsang P."/>
            <person name="Barry A."/>
            <person name="Bayul T."/>
            <person name="Berlin A."/>
            <person name="Bessette D."/>
            <person name="Bloom T."/>
            <person name="Blye J."/>
            <person name="Boguslavskiy L."/>
            <person name="Bonnet C."/>
            <person name="Boukhgalter B."/>
            <person name="Bourzgui I."/>
            <person name="Brown A."/>
            <person name="Cahill P."/>
            <person name="Channer S."/>
            <person name="Cheshatsang Y."/>
            <person name="Chuda L."/>
            <person name="Citroen M."/>
            <person name="Collymore A."/>
            <person name="Cooke P."/>
            <person name="Costello M."/>
            <person name="D'Aco K."/>
            <person name="Daza R."/>
            <person name="De Haan G."/>
            <person name="DeGray S."/>
            <person name="DeMaso C."/>
            <person name="Dhargay N."/>
            <person name="Dooley K."/>
            <person name="Dooley E."/>
            <person name="Doricent M."/>
            <person name="Dorje P."/>
            <person name="Dorjee K."/>
            <person name="Dupes A."/>
            <person name="Elong R."/>
            <person name="Falk J."/>
            <person name="Farina A."/>
            <person name="Faro S."/>
            <person name="Ferguson D."/>
            <person name="Fisher S."/>
            <person name="Foley C.D."/>
            <person name="Franke A."/>
            <person name="Friedrich D."/>
            <person name="Gadbois L."/>
            <person name="Gearin G."/>
            <person name="Gearin C.R."/>
            <person name="Giannoukos G."/>
            <person name="Goode T."/>
            <person name="Graham J."/>
            <person name="Grandbois E."/>
            <person name="Grewal S."/>
            <person name="Gyaltsen K."/>
            <person name="Hafez N."/>
            <person name="Hagos B."/>
            <person name="Hall J."/>
            <person name="Henson C."/>
            <person name="Hollinger A."/>
            <person name="Honan T."/>
            <person name="Huard M.D."/>
            <person name="Hughes L."/>
            <person name="Hurhula B."/>
            <person name="Husby M.E."/>
            <person name="Kamat A."/>
            <person name="Kanga B."/>
            <person name="Kashin S."/>
            <person name="Khazanovich D."/>
            <person name="Kisner P."/>
            <person name="Lance K."/>
            <person name="Lara M."/>
            <person name="Lee W."/>
            <person name="Lennon N."/>
            <person name="Letendre F."/>
            <person name="LeVine R."/>
            <person name="Lipovsky A."/>
            <person name="Liu X."/>
            <person name="Liu J."/>
            <person name="Liu S."/>
            <person name="Lokyitsang T."/>
            <person name="Lokyitsang Y."/>
            <person name="Lubonja R."/>
            <person name="Lui A."/>
            <person name="MacDonald P."/>
            <person name="Magnisalis V."/>
            <person name="Maru K."/>
            <person name="Matthews C."/>
            <person name="McCusker W."/>
            <person name="McDonough S."/>
            <person name="Mehta T."/>
            <person name="Meldrim J."/>
            <person name="Meneus L."/>
            <person name="Mihai O."/>
            <person name="Mihalev A."/>
            <person name="Mihova T."/>
            <person name="Mittelman R."/>
            <person name="Mlenga V."/>
            <person name="Montmayeur A."/>
            <person name="Mulrain L."/>
            <person name="Navidi A."/>
            <person name="Naylor J."/>
            <person name="Negash T."/>
            <person name="Nguyen T."/>
            <person name="Nguyen N."/>
            <person name="Nicol R."/>
            <person name="Norbu C."/>
            <person name="Norbu N."/>
            <person name="Novod N."/>
            <person name="O'Neill B."/>
            <person name="Osman S."/>
            <person name="Markiewicz E."/>
            <person name="Oyono O.L."/>
            <person name="Patti C."/>
            <person name="Phunkhang P."/>
            <person name="Pierre F."/>
            <person name="Priest M."/>
            <person name="Raghuraman S."/>
            <person name="Rege F."/>
            <person name="Reyes R."/>
            <person name="Rise C."/>
            <person name="Rogov P."/>
            <person name="Ross K."/>
            <person name="Ryan E."/>
            <person name="Settipalli S."/>
            <person name="Shea T."/>
            <person name="Sherpa N."/>
            <person name="Shi L."/>
            <person name="Shih D."/>
            <person name="Sparrow T."/>
            <person name="Spaulding J."/>
            <person name="Stalker J."/>
            <person name="Stange-Thomann N."/>
            <person name="Stavropoulos S."/>
            <person name="Stone C."/>
            <person name="Strader C."/>
            <person name="Tesfaye S."/>
            <person name="Thomson T."/>
            <person name="Thoulutsang Y."/>
            <person name="Thoulutsang D."/>
            <person name="Topham K."/>
            <person name="Topping I."/>
            <person name="Tsamla T."/>
            <person name="Vassiliev H."/>
            <person name="Vo A."/>
            <person name="Wangchuk T."/>
            <person name="Wangdi T."/>
            <person name="Weiand M."/>
            <person name="Wilkinson J."/>
            <person name="Wilson A."/>
            <person name="Yadav S."/>
            <person name="Young G."/>
            <person name="Yu Q."/>
            <person name="Zembek L."/>
            <person name="Zhong D."/>
            <person name="Zimmer A."/>
            <person name="Zwirko Z."/>
            <person name="Jaffe D.B."/>
            <person name="Alvarez P."/>
            <person name="Brockman W."/>
            <person name="Butler J."/>
            <person name="Chin C."/>
            <person name="Gnerre S."/>
            <person name="Grabherr M."/>
            <person name="Kleber M."/>
            <person name="Mauceli E."/>
            <person name="MacCallum I."/>
        </authorList>
    </citation>
    <scope>NUCLEOTIDE SEQUENCE [LARGE SCALE GENOMIC DNA]</scope>
    <source>
        <strain evidence="15">Rob3c / Tucson 14021-0248.25</strain>
    </source>
</reference>
<sequence length="285" mass="32122">MARNVAAPQALAGGDSMEVERRCWMCFQTDKEDGGLAWVNPCLCDKWVHESCVSLMIDEMTRTVDNDLQPVSCPFCVTEYNISYPNLGIFDRALKLTNGLILKHFYNCLAIVFTVAFAYLSATSFGAITYMQITGQEGRVHQIIQSGDLLHILIVFPCISVVLILGRMIPWEDALLRFIISLPRICLGPEYDQTEPYPPPAPMKENSGSRVFCGAILLPTISMYVGRVLYSSVDDKLQQTLFGGLTFIAIKGILKMYLMHNQYIRRMQSRVLDYTDENLVELDGH</sequence>
<keyword evidence="6 12" id="KW-1133">Transmembrane helix</keyword>
<dbReference type="GO" id="GO:0016020">
    <property type="term" value="C:membrane"/>
    <property type="evidence" value="ECO:0007669"/>
    <property type="project" value="UniProtKB-SubCell"/>
</dbReference>
<keyword evidence="7 12" id="KW-0472">Membrane</keyword>
<evidence type="ECO:0000313" key="15">
    <source>
        <dbReference type="Proteomes" id="UP000001292"/>
    </source>
</evidence>
<feature type="transmembrane region" description="Helical" evidence="12">
    <location>
        <begin position="241"/>
        <end position="258"/>
    </location>
</feature>
<organism evidence="15">
    <name type="scientific">Drosophila sechellia</name>
    <name type="common">Fruit fly</name>
    <dbReference type="NCBI Taxonomy" id="7238"/>
    <lineage>
        <taxon>Eukaryota</taxon>
        <taxon>Metazoa</taxon>
        <taxon>Ecdysozoa</taxon>
        <taxon>Arthropoda</taxon>
        <taxon>Hexapoda</taxon>
        <taxon>Insecta</taxon>
        <taxon>Pterygota</taxon>
        <taxon>Neoptera</taxon>
        <taxon>Endopterygota</taxon>
        <taxon>Diptera</taxon>
        <taxon>Brachycera</taxon>
        <taxon>Muscomorpha</taxon>
        <taxon>Ephydroidea</taxon>
        <taxon>Drosophilidae</taxon>
        <taxon>Drosophila</taxon>
        <taxon>Sophophora</taxon>
    </lineage>
</organism>
<dbReference type="EMBL" id="CH480828">
    <property type="protein sequence ID" value="EDW45222.1"/>
    <property type="molecule type" value="Genomic_DNA"/>
</dbReference>
<evidence type="ECO:0000256" key="2">
    <source>
        <dbReference type="ARBA" id="ARBA00022692"/>
    </source>
</evidence>
<name>B4IC64_DROSE</name>